<keyword evidence="3" id="KW-1185">Reference proteome</keyword>
<evidence type="ECO:0008006" key="4">
    <source>
        <dbReference type="Google" id="ProtNLM"/>
    </source>
</evidence>
<reference evidence="2 3" key="1">
    <citation type="submission" date="2019-06" db="EMBL/GenBank/DDBJ databases">
        <title>New taxonomy in bacterial strain CC-CFT640, isolated from vineyard.</title>
        <authorList>
            <person name="Lin S.-Y."/>
            <person name="Tsai C.-F."/>
            <person name="Young C.-C."/>
        </authorList>
    </citation>
    <scope>NUCLEOTIDE SEQUENCE [LARGE SCALE GENOMIC DNA]</scope>
    <source>
        <strain evidence="2 3">CC-CFT640</strain>
    </source>
</reference>
<comment type="caution">
    <text evidence="2">The sequence shown here is derived from an EMBL/GenBank/DDBJ whole genome shotgun (WGS) entry which is preliminary data.</text>
</comment>
<accession>A0A5C8PWK4</accession>
<evidence type="ECO:0000313" key="3">
    <source>
        <dbReference type="Proteomes" id="UP000321638"/>
    </source>
</evidence>
<dbReference type="RefSeq" id="WP_147844945.1">
    <property type="nucleotide sequence ID" value="NZ_VDUZ01000001.1"/>
</dbReference>
<feature type="chain" id="PRO_5023057955" description="DUF3829 domain-containing protein" evidence="1">
    <location>
        <begin position="22"/>
        <end position="317"/>
    </location>
</feature>
<organism evidence="2 3">
    <name type="scientific">Vineibacter terrae</name>
    <dbReference type="NCBI Taxonomy" id="2586908"/>
    <lineage>
        <taxon>Bacteria</taxon>
        <taxon>Pseudomonadati</taxon>
        <taxon>Pseudomonadota</taxon>
        <taxon>Alphaproteobacteria</taxon>
        <taxon>Hyphomicrobiales</taxon>
        <taxon>Vineibacter</taxon>
    </lineage>
</organism>
<keyword evidence="1" id="KW-0732">Signal</keyword>
<dbReference type="AlphaFoldDB" id="A0A5C8PWK4"/>
<proteinExistence type="predicted"/>
<evidence type="ECO:0000256" key="1">
    <source>
        <dbReference type="SAM" id="SignalP"/>
    </source>
</evidence>
<dbReference type="Proteomes" id="UP000321638">
    <property type="component" value="Unassembled WGS sequence"/>
</dbReference>
<dbReference type="OrthoDB" id="7375883at2"/>
<evidence type="ECO:0000313" key="2">
    <source>
        <dbReference type="EMBL" id="TXL82239.1"/>
    </source>
</evidence>
<gene>
    <name evidence="2" type="ORF">FHP25_00640</name>
</gene>
<dbReference type="EMBL" id="VDUZ01000001">
    <property type="protein sequence ID" value="TXL82239.1"/>
    <property type="molecule type" value="Genomic_DNA"/>
</dbReference>
<protein>
    <recommendedName>
        <fullName evidence="4">DUF3829 domain-containing protein</fullName>
    </recommendedName>
</protein>
<sequence>MADHSVVIRVAFALCAMSAAAGCAAPQYDKPVGAFATATSDAQEALAGYSKGMVAAQEDRTRNSAVAAPYRVRSLAGECGPSSTRCRLVLYQQQGDPSPLYQPQDDPQPQAASPVASLPGVVTLMGRIARYAESLNAIVTSDSAASVETSAAAAGESISGIAALMPGAAPAGGNVKPSGSSIGWMKADALKQAVSRADPVLAKVPEAFGATAQQATVAMQAHMADVVAARRAAFRARSTRENLDRAAAAAEAYDAFLRNDATPAVVLNELVKAHADLNQALQSNASPAALAERMNAFQAHAARLAKSLGALQTAQAG</sequence>
<feature type="signal peptide" evidence="1">
    <location>
        <begin position="1"/>
        <end position="21"/>
    </location>
</feature>
<name>A0A5C8PWK4_9HYPH</name>